<evidence type="ECO:0000313" key="2">
    <source>
        <dbReference type="Proteomes" id="UP001159363"/>
    </source>
</evidence>
<protein>
    <submittedName>
        <fullName evidence="1">Uncharacterized protein</fullName>
    </submittedName>
</protein>
<gene>
    <name evidence="1" type="ORF">PR048_018402</name>
</gene>
<dbReference type="Proteomes" id="UP001159363">
    <property type="component" value="Chromosome 5"/>
</dbReference>
<dbReference type="EMBL" id="JARBHB010000006">
    <property type="protein sequence ID" value="KAJ8881916.1"/>
    <property type="molecule type" value="Genomic_DNA"/>
</dbReference>
<proteinExistence type="predicted"/>
<reference evidence="1 2" key="1">
    <citation type="submission" date="2023-02" db="EMBL/GenBank/DDBJ databases">
        <title>LHISI_Scaffold_Assembly.</title>
        <authorList>
            <person name="Stuart O.P."/>
            <person name="Cleave R."/>
            <person name="Magrath M.J.L."/>
            <person name="Mikheyev A.S."/>
        </authorList>
    </citation>
    <scope>NUCLEOTIDE SEQUENCE [LARGE SCALE GENOMIC DNA]</scope>
    <source>
        <strain evidence="1">Daus_M_001</strain>
        <tissue evidence="1">Leg muscle</tissue>
    </source>
</reference>
<accession>A0ABQ9HCK2</accession>
<organism evidence="1 2">
    <name type="scientific">Dryococelus australis</name>
    <dbReference type="NCBI Taxonomy" id="614101"/>
    <lineage>
        <taxon>Eukaryota</taxon>
        <taxon>Metazoa</taxon>
        <taxon>Ecdysozoa</taxon>
        <taxon>Arthropoda</taxon>
        <taxon>Hexapoda</taxon>
        <taxon>Insecta</taxon>
        <taxon>Pterygota</taxon>
        <taxon>Neoptera</taxon>
        <taxon>Polyneoptera</taxon>
        <taxon>Phasmatodea</taxon>
        <taxon>Verophasmatodea</taxon>
        <taxon>Anareolatae</taxon>
        <taxon>Phasmatidae</taxon>
        <taxon>Eurycanthinae</taxon>
        <taxon>Dryococelus</taxon>
    </lineage>
</organism>
<evidence type="ECO:0000313" key="1">
    <source>
        <dbReference type="EMBL" id="KAJ8881916.1"/>
    </source>
</evidence>
<sequence length="98" mass="11194">MHPEAGKDAVQKILRNAEIISKGRASLTEEKISHWFKELEEHLNEENCSYCWMVIEYTTLMRLDEKESITVLANFSASGKVVPPIGSIFISVNLARHY</sequence>
<comment type="caution">
    <text evidence="1">The sequence shown here is derived from an EMBL/GenBank/DDBJ whole genome shotgun (WGS) entry which is preliminary data.</text>
</comment>
<name>A0ABQ9HCK2_9NEOP</name>
<keyword evidence="2" id="KW-1185">Reference proteome</keyword>